<evidence type="ECO:0000259" key="1">
    <source>
        <dbReference type="Pfam" id="PF13456"/>
    </source>
</evidence>
<sequence>MTLMTVALRNMVTNPNHLWMMRKVTLERMGIAPKTVTMKKMSSFEEYEYYASMDSESSINEEQNMEKVDDASEEQVKTTQERISPQNLVDVDIISEFENGYSKGHPGSSRGGGIIRYHYGDLITAYVEFYGEGSNNKVEAKVILKGRQICIINGHINIMVESNSMVIISLINRIRKPP</sequence>
<dbReference type="InterPro" id="IPR036397">
    <property type="entry name" value="RNaseH_sf"/>
</dbReference>
<dbReference type="InterPro" id="IPR053151">
    <property type="entry name" value="RNase_H-like"/>
</dbReference>
<reference evidence="2 3" key="1">
    <citation type="journal article" date="2021" name="BMC Genomics">
        <title>Datura genome reveals duplications of psychoactive alkaloid biosynthetic genes and high mutation rate following tissue culture.</title>
        <authorList>
            <person name="Rajewski A."/>
            <person name="Carter-House D."/>
            <person name="Stajich J."/>
            <person name="Litt A."/>
        </authorList>
    </citation>
    <scope>NUCLEOTIDE SEQUENCE [LARGE SCALE GENOMIC DNA]</scope>
    <source>
        <strain evidence="2">AR-01</strain>
    </source>
</reference>
<dbReference type="Proteomes" id="UP000823775">
    <property type="component" value="Unassembled WGS sequence"/>
</dbReference>
<dbReference type="InterPro" id="IPR002156">
    <property type="entry name" value="RNaseH_domain"/>
</dbReference>
<accession>A0ABS8T8R5</accession>
<name>A0ABS8T8R5_DATST</name>
<evidence type="ECO:0000313" key="3">
    <source>
        <dbReference type="Proteomes" id="UP000823775"/>
    </source>
</evidence>
<gene>
    <name evidence="2" type="ORF">HAX54_004092</name>
</gene>
<keyword evidence="3" id="KW-1185">Reference proteome</keyword>
<dbReference type="PANTHER" id="PTHR47723">
    <property type="entry name" value="OS05G0353850 PROTEIN"/>
    <property type="match status" value="1"/>
</dbReference>
<dbReference type="PANTHER" id="PTHR47723:SF19">
    <property type="entry name" value="POLYNUCLEOTIDYL TRANSFERASE, RIBONUCLEASE H-LIKE SUPERFAMILY PROTEIN"/>
    <property type="match status" value="1"/>
</dbReference>
<comment type="caution">
    <text evidence="2">The sequence shown here is derived from an EMBL/GenBank/DDBJ whole genome shotgun (WGS) entry which is preliminary data.</text>
</comment>
<protein>
    <recommendedName>
        <fullName evidence="1">RNase H type-1 domain-containing protein</fullName>
    </recommendedName>
</protein>
<proteinExistence type="predicted"/>
<organism evidence="2 3">
    <name type="scientific">Datura stramonium</name>
    <name type="common">Jimsonweed</name>
    <name type="synonym">Common thornapple</name>
    <dbReference type="NCBI Taxonomy" id="4076"/>
    <lineage>
        <taxon>Eukaryota</taxon>
        <taxon>Viridiplantae</taxon>
        <taxon>Streptophyta</taxon>
        <taxon>Embryophyta</taxon>
        <taxon>Tracheophyta</taxon>
        <taxon>Spermatophyta</taxon>
        <taxon>Magnoliopsida</taxon>
        <taxon>eudicotyledons</taxon>
        <taxon>Gunneridae</taxon>
        <taxon>Pentapetalae</taxon>
        <taxon>asterids</taxon>
        <taxon>lamiids</taxon>
        <taxon>Solanales</taxon>
        <taxon>Solanaceae</taxon>
        <taxon>Solanoideae</taxon>
        <taxon>Datureae</taxon>
        <taxon>Datura</taxon>
    </lineage>
</organism>
<dbReference type="Pfam" id="PF13456">
    <property type="entry name" value="RVT_3"/>
    <property type="match status" value="1"/>
</dbReference>
<evidence type="ECO:0000313" key="2">
    <source>
        <dbReference type="EMBL" id="MCD7466974.1"/>
    </source>
</evidence>
<feature type="domain" description="RNase H type-1" evidence="1">
    <location>
        <begin position="103"/>
        <end position="174"/>
    </location>
</feature>
<dbReference type="Gene3D" id="3.30.420.10">
    <property type="entry name" value="Ribonuclease H-like superfamily/Ribonuclease H"/>
    <property type="match status" value="1"/>
</dbReference>
<dbReference type="EMBL" id="JACEIK010001184">
    <property type="protein sequence ID" value="MCD7466974.1"/>
    <property type="molecule type" value="Genomic_DNA"/>
</dbReference>